<accession>A0A6H5HXR1</accession>
<dbReference type="Proteomes" id="UP000479190">
    <property type="component" value="Unassembled WGS sequence"/>
</dbReference>
<evidence type="ECO:0000313" key="3">
    <source>
        <dbReference type="Proteomes" id="UP000479190"/>
    </source>
</evidence>
<proteinExistence type="predicted"/>
<gene>
    <name evidence="2" type="ORF">TBRA_LOCUS870</name>
</gene>
<reference evidence="2 3" key="1">
    <citation type="submission" date="2020-02" db="EMBL/GenBank/DDBJ databases">
        <authorList>
            <person name="Ferguson B K."/>
        </authorList>
    </citation>
    <scope>NUCLEOTIDE SEQUENCE [LARGE SCALE GENOMIC DNA]</scope>
</reference>
<feature type="region of interest" description="Disordered" evidence="1">
    <location>
        <begin position="1"/>
        <end position="40"/>
    </location>
</feature>
<name>A0A6H5HXR1_9HYME</name>
<keyword evidence="3" id="KW-1185">Reference proteome</keyword>
<sequence>MARHGGPASQQKGGRGKRVRRMRGQGKQNSKGHKDQAAAGSGGIQGLFGLIGYATRGALSWYEQSAGAEIPPRGGKIECKAWEKIYERNEGQLEHACRHAWLRGYAQVYARGCYGHATRKSMQTGKEETTTTRTDTYVTHDRECIYHWRCDAQCGIMSKPVQAIAFADRAVLGRMPNWLTAASRSVHIRAHGSMLHQRLQQRHRIHFLRMIRNSDSLNDHSRGF</sequence>
<evidence type="ECO:0000313" key="2">
    <source>
        <dbReference type="EMBL" id="CAB0028732.1"/>
    </source>
</evidence>
<evidence type="ECO:0000256" key="1">
    <source>
        <dbReference type="SAM" id="MobiDB-lite"/>
    </source>
</evidence>
<dbReference type="EMBL" id="CADCXV010000184">
    <property type="protein sequence ID" value="CAB0028732.1"/>
    <property type="molecule type" value="Genomic_DNA"/>
</dbReference>
<feature type="compositionally biased region" description="Basic residues" evidence="1">
    <location>
        <begin position="14"/>
        <end position="24"/>
    </location>
</feature>
<protein>
    <submittedName>
        <fullName evidence="2">Uncharacterized protein</fullName>
    </submittedName>
</protein>
<dbReference type="AlphaFoldDB" id="A0A6H5HXR1"/>
<organism evidence="2 3">
    <name type="scientific">Trichogramma brassicae</name>
    <dbReference type="NCBI Taxonomy" id="86971"/>
    <lineage>
        <taxon>Eukaryota</taxon>
        <taxon>Metazoa</taxon>
        <taxon>Ecdysozoa</taxon>
        <taxon>Arthropoda</taxon>
        <taxon>Hexapoda</taxon>
        <taxon>Insecta</taxon>
        <taxon>Pterygota</taxon>
        <taxon>Neoptera</taxon>
        <taxon>Endopterygota</taxon>
        <taxon>Hymenoptera</taxon>
        <taxon>Apocrita</taxon>
        <taxon>Proctotrupomorpha</taxon>
        <taxon>Chalcidoidea</taxon>
        <taxon>Trichogrammatidae</taxon>
        <taxon>Trichogramma</taxon>
    </lineage>
</organism>